<name>A0A0W0YMJ4_9GAMM</name>
<accession>A0A0W0YMJ4</accession>
<keyword evidence="1" id="KW-0175">Coiled coil</keyword>
<protein>
    <submittedName>
        <fullName evidence="2">SdhA, substrate of the Dot/Icm system</fullName>
    </submittedName>
</protein>
<evidence type="ECO:0000256" key="1">
    <source>
        <dbReference type="SAM" id="Coils"/>
    </source>
</evidence>
<dbReference type="RefSeq" id="WP_027270740.1">
    <property type="nucleotide sequence ID" value="NZ_CAAAJE010000010.1"/>
</dbReference>
<evidence type="ECO:0000313" key="2">
    <source>
        <dbReference type="EMBL" id="KTD58059.1"/>
    </source>
</evidence>
<proteinExistence type="predicted"/>
<evidence type="ECO:0000313" key="3">
    <source>
        <dbReference type="Proteomes" id="UP000054621"/>
    </source>
</evidence>
<organism evidence="2 3">
    <name type="scientific">Legionella sainthelensi</name>
    <dbReference type="NCBI Taxonomy" id="28087"/>
    <lineage>
        <taxon>Bacteria</taxon>
        <taxon>Pseudomonadati</taxon>
        <taxon>Pseudomonadota</taxon>
        <taxon>Gammaproteobacteria</taxon>
        <taxon>Legionellales</taxon>
        <taxon>Legionellaceae</taxon>
        <taxon>Legionella</taxon>
    </lineage>
</organism>
<dbReference type="EMBL" id="LNYV01000015">
    <property type="protein sequence ID" value="KTD58059.1"/>
    <property type="molecule type" value="Genomic_DNA"/>
</dbReference>
<reference evidence="2 3" key="1">
    <citation type="submission" date="2015-11" db="EMBL/GenBank/DDBJ databases">
        <title>Genomic analysis of 38 Legionella species identifies large and diverse effector repertoires.</title>
        <authorList>
            <person name="Burstein D."/>
            <person name="Amaro F."/>
            <person name="Zusman T."/>
            <person name="Lifshitz Z."/>
            <person name="Cohen O."/>
            <person name="Gilbert J.A."/>
            <person name="Pupko T."/>
            <person name="Shuman H.A."/>
            <person name="Segal G."/>
        </authorList>
    </citation>
    <scope>NUCLEOTIDE SEQUENCE [LARGE SCALE GENOMIC DNA]</scope>
    <source>
        <strain evidence="2 3">Mt.St.Helens-4</strain>
    </source>
</reference>
<dbReference type="STRING" id="28087.Lsai_1581"/>
<dbReference type="eggNOG" id="COG1511">
    <property type="taxonomic scope" value="Bacteria"/>
</dbReference>
<dbReference type="OrthoDB" id="5647347at2"/>
<gene>
    <name evidence="2" type="primary">sdhA_2</name>
    <name evidence="2" type="ORF">Lsai_1581</name>
</gene>
<dbReference type="Proteomes" id="UP000054621">
    <property type="component" value="Unassembled WGS sequence"/>
</dbReference>
<comment type="caution">
    <text evidence="2">The sequence shown here is derived from an EMBL/GenBank/DDBJ whole genome shotgun (WGS) entry which is preliminary data.</text>
</comment>
<feature type="coiled-coil region" evidence="1">
    <location>
        <begin position="1464"/>
        <end position="1491"/>
    </location>
</feature>
<sequence>MIEEYIKLLESFKRNQISKLLERIDAKLFEILYSKHVSPRLIPFFPRYELCFMTDETKLEPGKLYVREHEGKIAYSVIAPNGETIKNAVLEEPTAPSPFKYNLALMSDQVKPQKGLFYVRMLDNGFEYTVLDPNGKTVTGLIKKEELKVNPNSNLSFKDLESLMPEIIEITAKKKHTHPFILNALRPNILSAVARKGHIQWAPFTDYSLDPDNISQIKKLINALYHGRRTFIDLENADVRKQPYTDLKSLWDKTVDSAYEASFLLTHLDVDLKDMFSEELAVILPLFSQIQHFAENHAEEQKAIVEALQPQPLAYNAGQVAGIAVDQMRPLDGDVDYNFLTQFSAVLPSYIDKLTQHIQQFSSQIKESEPKLNKKKLDELQDAALHLLNDLENLKGGSVFVSLKFLNYIHIIRNIITLSMSSLEQIGELSDSSQDLVRDKLAHLKYSLIPTLFGLVDKIEDNAMLKPGTLSVPLMEKIKLLYEAILYLPKKAVDFKTQGAELLEIEDPRFIELRLEMSYKRIDKANKALYKIQKAQKACSEFFAILNDPRYKDFRLYQFPTEVKNELIKNYKLISPYMSKLDIDLNALIIEKLGAEKEGWNSYLKRQWRWIRRQYPTDHIHFVLEKQKAMEDLITKAENSQVFHIKLNKDLIESVHKNTKLFLFPYSEKESVYTLDESRPLQIEKDINKKAKLTKAEFQRIQNAYNRFAQIVKRQITAHPDLENNLTLNKLEGTLQTECQNLYNIFQPYLCAFTSPQHQDAAKNLEQHLTDFFANKTNTHAPKTTLFLTVDKNIQDFFNQINYEWSNKSELQQVQSAYTQFSQLIKKQIELKPEFYGSNLLLTNLDEDVKRQCQNLYQIFKPYFKLVVSPKFKESAQNFEQYLADLFANKPLDILDAPSTSLFLRLDKEILEFFEKSKEKKDKEFFTKWKDKSEFYYDFSKKSFLSEDESKDLKLKREQDAKLRFKTENSNKILQNPEQLSADQALDMWQWYLNKHTKFLVVRNAYLQFIELIKPKISGKRLLLDHLEPEVKEQCRNLYSIFQSYLISAVPVERREDALNLDKYIVALLSNGKISSQDKPSTQTFRDLDRLFQDFFSRTHKNWQGRAQTYYDLAQEKFTLENDSNDLELDPKTNKRAHYVIPHTNYSEAIRKFRSSLFEITKLFNKAMRAELKPRQSGVPFPEMEDDNQRLAQSKQVCALKDIFNSMYHLEGIVLELEKLNNKSAKSLYVYYLLQAYGHVNEIIKLTQRLVADPHLGFIARELQDKAQNLYATIQEQSDAYQVGPEQVHYGSPNVQYNALWYVLNAFYIGPKHIRALKNTNYLTTEELNDLHIRAKKATLFIENLINSSDSYFKLFLQTPNMIYLYQELTQKLNEFTTTSHDAVLNNINQMHSTVFTPMLLEADLWENRLGLEPGKLSEPLRQITNEFFKGLLHPFGLDSKTHLSLVCDKAPLNKRTVLTNNQIKSAKKYLKNLEKEYNDIEDLYQRYLVYLDPESLFPSQQELNNDKENLRKAYQKALPKIAKLKHDKKINIEPSEYPEDLTLDNLCNAGLKDYAPHFTQIEALIKASHHYYLGLKATHEMRLATAEEKLTYLTDLVKVQQKENIAFVEQYTTESFDKHFTLYCNRHIGLQYTDKEYQAKLEKYLLNFRNEIIAESKTANDINFNIQKRLKEKISLFEKRHYAEYYHLDSVRVALAQFKNYFSYSTVQIQKNNSLFESETTLNQKSKCIKELEDIAENPNLEVKERLDLIQNKVKNPNFERIILKHRQTDTFSFNFLKICFLSLLEALHLYTPTRKKLLDGVNNAVHHPPEISELTKRFGLFASVPTRDVTKKYEAPTLITTPTA</sequence>
<dbReference type="PATRIC" id="fig|28087.4.peg.1693"/>